<accession>A0ABD2PQ14</accession>
<dbReference type="Proteomes" id="UP001626550">
    <property type="component" value="Unassembled WGS sequence"/>
</dbReference>
<feature type="domain" description="Kinesin motor" evidence="7">
    <location>
        <begin position="1"/>
        <end position="139"/>
    </location>
</feature>
<organism evidence="8 9">
    <name type="scientific">Cichlidogyrus casuarinus</name>
    <dbReference type="NCBI Taxonomy" id="1844966"/>
    <lineage>
        <taxon>Eukaryota</taxon>
        <taxon>Metazoa</taxon>
        <taxon>Spiralia</taxon>
        <taxon>Lophotrochozoa</taxon>
        <taxon>Platyhelminthes</taxon>
        <taxon>Monogenea</taxon>
        <taxon>Monopisthocotylea</taxon>
        <taxon>Dactylogyridea</taxon>
        <taxon>Ancyrocephalidae</taxon>
        <taxon>Cichlidogyrus</taxon>
    </lineage>
</organism>
<dbReference type="Pfam" id="PF00225">
    <property type="entry name" value="Kinesin"/>
    <property type="match status" value="1"/>
</dbReference>
<dbReference type="EMBL" id="JBJKFK010004478">
    <property type="protein sequence ID" value="KAL3308962.1"/>
    <property type="molecule type" value="Genomic_DNA"/>
</dbReference>
<dbReference type="InterPro" id="IPR027417">
    <property type="entry name" value="P-loop_NTPase"/>
</dbReference>
<evidence type="ECO:0000256" key="6">
    <source>
        <dbReference type="SAM" id="Phobius"/>
    </source>
</evidence>
<keyword evidence="3" id="KW-0067">ATP-binding</keyword>
<comment type="caution">
    <text evidence="5">Lacks conserved residue(s) required for the propagation of feature annotation.</text>
</comment>
<gene>
    <name evidence="8" type="ORF">Ciccas_012496</name>
</gene>
<keyword evidence="2" id="KW-0547">Nucleotide-binding</keyword>
<dbReference type="AlphaFoldDB" id="A0ABD2PQ14"/>
<proteinExistence type="inferred from homology"/>
<keyword evidence="4" id="KW-0206">Cytoskeleton</keyword>
<dbReference type="SMART" id="SM00129">
    <property type="entry name" value="KISc"/>
    <property type="match status" value="1"/>
</dbReference>
<comment type="caution">
    <text evidence="8">The sequence shown here is derived from an EMBL/GenBank/DDBJ whole genome shotgun (WGS) entry which is preliminary data.</text>
</comment>
<comment type="similarity">
    <text evidence="5">Belongs to the TRAFAC class myosin-kinesin ATPase superfamily. Kinesin family.</text>
</comment>
<keyword evidence="6" id="KW-1133">Transmembrane helix</keyword>
<reference evidence="8 9" key="1">
    <citation type="submission" date="2024-11" db="EMBL/GenBank/DDBJ databases">
        <title>Adaptive evolution of stress response genes in parasites aligns with host niche diversity.</title>
        <authorList>
            <person name="Hahn C."/>
            <person name="Resl P."/>
        </authorList>
    </citation>
    <scope>NUCLEOTIDE SEQUENCE [LARGE SCALE GENOMIC DNA]</scope>
    <source>
        <strain evidence="8">EGGRZ-B1_66</strain>
        <tissue evidence="8">Body</tissue>
    </source>
</reference>
<evidence type="ECO:0000259" key="7">
    <source>
        <dbReference type="PROSITE" id="PS50067"/>
    </source>
</evidence>
<dbReference type="InterPro" id="IPR027640">
    <property type="entry name" value="Kinesin-like_fam"/>
</dbReference>
<keyword evidence="6" id="KW-0812">Transmembrane</keyword>
<dbReference type="InterPro" id="IPR019821">
    <property type="entry name" value="Kinesin_motor_CS"/>
</dbReference>
<evidence type="ECO:0000256" key="4">
    <source>
        <dbReference type="ARBA" id="ARBA00023212"/>
    </source>
</evidence>
<keyword evidence="6" id="KW-0472">Membrane</keyword>
<protein>
    <recommendedName>
        <fullName evidence="7">Kinesin motor domain-containing protein</fullName>
    </recommendedName>
</protein>
<evidence type="ECO:0000256" key="2">
    <source>
        <dbReference type="ARBA" id="ARBA00022741"/>
    </source>
</evidence>
<dbReference type="PROSITE" id="PS00411">
    <property type="entry name" value="KINESIN_MOTOR_1"/>
    <property type="match status" value="1"/>
</dbReference>
<feature type="transmembrane region" description="Helical" evidence="6">
    <location>
        <begin position="103"/>
        <end position="124"/>
    </location>
</feature>
<keyword evidence="9" id="KW-1185">Reference proteome</keyword>
<comment type="subcellular location">
    <subcellularLocation>
        <location evidence="1">Cytoplasm</location>
        <location evidence="1">Cytoskeleton</location>
    </subcellularLocation>
</comment>
<evidence type="ECO:0000256" key="5">
    <source>
        <dbReference type="PROSITE-ProRule" id="PRU00283"/>
    </source>
</evidence>
<evidence type="ECO:0000256" key="1">
    <source>
        <dbReference type="ARBA" id="ARBA00004245"/>
    </source>
</evidence>
<dbReference type="InterPro" id="IPR001752">
    <property type="entry name" value="Kinesin_motor_dom"/>
</dbReference>
<name>A0ABD2PQ14_9PLAT</name>
<dbReference type="GO" id="GO:0005856">
    <property type="term" value="C:cytoskeleton"/>
    <property type="evidence" value="ECO:0007669"/>
    <property type="project" value="UniProtKB-SubCell"/>
</dbReference>
<evidence type="ECO:0000256" key="3">
    <source>
        <dbReference type="ARBA" id="ARBA00022840"/>
    </source>
</evidence>
<dbReference type="PRINTS" id="PR00380">
    <property type="entry name" value="KINESINHEAVY"/>
</dbReference>
<dbReference type="InterPro" id="IPR036961">
    <property type="entry name" value="Kinesin_motor_dom_sf"/>
</dbReference>
<evidence type="ECO:0000313" key="8">
    <source>
        <dbReference type="EMBL" id="KAL3308962.1"/>
    </source>
</evidence>
<evidence type="ECO:0000313" key="9">
    <source>
        <dbReference type="Proteomes" id="UP001626550"/>
    </source>
</evidence>
<dbReference type="PROSITE" id="PS50067">
    <property type="entry name" value="KINESIN_MOTOR_2"/>
    <property type="match status" value="1"/>
</dbReference>
<dbReference type="PANTHER" id="PTHR24115">
    <property type="entry name" value="KINESIN-RELATED"/>
    <property type="match status" value="1"/>
</dbReference>
<dbReference type="GO" id="GO:0005524">
    <property type="term" value="F:ATP binding"/>
    <property type="evidence" value="ECO:0007669"/>
    <property type="project" value="UniProtKB-KW"/>
</dbReference>
<keyword evidence="4" id="KW-0963">Cytoplasm</keyword>
<dbReference type="SUPFAM" id="SSF52540">
    <property type="entry name" value="P-loop containing nucleoside triphosphate hydrolases"/>
    <property type="match status" value="1"/>
</dbReference>
<sequence>MAGMDYWETVLKQALERRKRGVSARNDCSSRSHAVLTIHCLNVGSKVHLVDLAGAERVHDERAKLETCNINRSLSALTKIIRKLANAKVNVHVPYRESTLTHLLRDSFAGLTAIITSLFLYPFFSPSLSLQPSPWPTPT</sequence>
<dbReference type="Gene3D" id="3.40.850.10">
    <property type="entry name" value="Kinesin motor domain"/>
    <property type="match status" value="1"/>
</dbReference>